<protein>
    <submittedName>
        <fullName evidence="6">Putative membrane protein, required for colicin V production</fullName>
    </submittedName>
</protein>
<evidence type="ECO:0000313" key="6">
    <source>
        <dbReference type="EMBL" id="AFM43529.1"/>
    </source>
</evidence>
<dbReference type="InterPro" id="IPR003825">
    <property type="entry name" value="Colicin-V_CvpA"/>
</dbReference>
<gene>
    <name evidence="6" type="ordered locus">Desaci_4701</name>
</gene>
<dbReference type="AlphaFoldDB" id="I4DCK5"/>
<dbReference type="GO" id="GO:0009403">
    <property type="term" value="P:toxin biosynthetic process"/>
    <property type="evidence" value="ECO:0007669"/>
    <property type="project" value="InterPro"/>
</dbReference>
<accession>I4DCK5</accession>
<evidence type="ECO:0000256" key="2">
    <source>
        <dbReference type="ARBA" id="ARBA00022692"/>
    </source>
</evidence>
<comment type="subcellular location">
    <subcellularLocation>
        <location evidence="1">Membrane</location>
        <topology evidence="1">Multi-pass membrane protein</topology>
    </subcellularLocation>
</comment>
<keyword evidence="2 5" id="KW-0812">Transmembrane</keyword>
<dbReference type="EMBL" id="CP003639">
    <property type="protein sequence ID" value="AFM43529.1"/>
    <property type="molecule type" value="Genomic_DNA"/>
</dbReference>
<dbReference type="STRING" id="646529.Desaci_4701"/>
<name>I4DCK5_DESAJ</name>
<dbReference type="Proteomes" id="UP000002892">
    <property type="component" value="Chromosome"/>
</dbReference>
<keyword evidence="3 5" id="KW-1133">Transmembrane helix</keyword>
<evidence type="ECO:0000256" key="3">
    <source>
        <dbReference type="ARBA" id="ARBA00022989"/>
    </source>
</evidence>
<dbReference type="KEGG" id="dai:Desaci_4701"/>
<keyword evidence="4 5" id="KW-0472">Membrane</keyword>
<feature type="transmembrane region" description="Helical" evidence="5">
    <location>
        <begin position="130"/>
        <end position="151"/>
    </location>
</feature>
<evidence type="ECO:0000256" key="1">
    <source>
        <dbReference type="ARBA" id="ARBA00004141"/>
    </source>
</evidence>
<keyword evidence="7" id="KW-1185">Reference proteome</keyword>
<feature type="transmembrane region" description="Helical" evidence="5">
    <location>
        <begin position="23"/>
        <end position="41"/>
    </location>
</feature>
<dbReference type="HOGENOM" id="CLU_1132169_0_0_9"/>
<evidence type="ECO:0000313" key="7">
    <source>
        <dbReference type="Proteomes" id="UP000002892"/>
    </source>
</evidence>
<dbReference type="OrthoDB" id="1795111at2"/>
<evidence type="ECO:0000256" key="4">
    <source>
        <dbReference type="ARBA" id="ARBA00023136"/>
    </source>
</evidence>
<dbReference type="RefSeq" id="WP_014829509.1">
    <property type="nucleotide sequence ID" value="NC_018068.1"/>
</dbReference>
<feature type="transmembrane region" description="Helical" evidence="5">
    <location>
        <begin position="171"/>
        <end position="193"/>
    </location>
</feature>
<sequence>MNLIDILILGFILFGALNGYRKGLITSIISIISYLVGFMVASREYSPFLQWAEKYFPLHQWLEPIVYKTLLPLIQLKASTLEQQVLGNILGALPEEWRSVFASVNVSGQQMTQTIEQVTQRLAGVFTDRLLSLTAFAIVFYGIVLLVQLFMALLLKPLGSWGSSMNRGGGLFLGALSSIIGLSVFAGLISPLIKMGFGSSFTALLQNSASFPYLLKIFNEMDQAFSTQLSQKLIEPLIKEKGTWF</sequence>
<evidence type="ECO:0000256" key="5">
    <source>
        <dbReference type="SAM" id="Phobius"/>
    </source>
</evidence>
<dbReference type="Pfam" id="PF02674">
    <property type="entry name" value="Colicin_V"/>
    <property type="match status" value="1"/>
</dbReference>
<dbReference type="eggNOG" id="COG1286">
    <property type="taxonomic scope" value="Bacteria"/>
</dbReference>
<proteinExistence type="predicted"/>
<dbReference type="GO" id="GO:0016020">
    <property type="term" value="C:membrane"/>
    <property type="evidence" value="ECO:0007669"/>
    <property type="project" value="UniProtKB-SubCell"/>
</dbReference>
<organism evidence="6 7">
    <name type="scientific">Desulfosporosinus acidiphilus (strain DSM 22704 / JCM 16185 / SJ4)</name>
    <dbReference type="NCBI Taxonomy" id="646529"/>
    <lineage>
        <taxon>Bacteria</taxon>
        <taxon>Bacillati</taxon>
        <taxon>Bacillota</taxon>
        <taxon>Clostridia</taxon>
        <taxon>Eubacteriales</taxon>
        <taxon>Desulfitobacteriaceae</taxon>
        <taxon>Desulfosporosinus</taxon>
    </lineage>
</organism>
<reference evidence="6 7" key="1">
    <citation type="journal article" date="2012" name="J. Bacteriol.">
        <title>Complete genome sequences of Desulfosporosinus orientis DSM765T, Desulfosporosinus youngiae DSM17734T, Desulfosporosinus meridiei DSM13257T, and Desulfosporosinus acidiphilus DSM22704T.</title>
        <authorList>
            <person name="Pester M."/>
            <person name="Brambilla E."/>
            <person name="Alazard D."/>
            <person name="Rattei T."/>
            <person name="Weinmaier T."/>
            <person name="Han J."/>
            <person name="Lucas S."/>
            <person name="Lapidus A."/>
            <person name="Cheng J.F."/>
            <person name="Goodwin L."/>
            <person name="Pitluck S."/>
            <person name="Peters L."/>
            <person name="Ovchinnikova G."/>
            <person name="Teshima H."/>
            <person name="Detter J.C."/>
            <person name="Han C.S."/>
            <person name="Tapia R."/>
            <person name="Land M.L."/>
            <person name="Hauser L."/>
            <person name="Kyrpides N.C."/>
            <person name="Ivanova N.N."/>
            <person name="Pagani I."/>
            <person name="Huntmann M."/>
            <person name="Wei C.L."/>
            <person name="Davenport K.W."/>
            <person name="Daligault H."/>
            <person name="Chain P.S."/>
            <person name="Chen A."/>
            <person name="Mavromatis K."/>
            <person name="Markowitz V."/>
            <person name="Szeto E."/>
            <person name="Mikhailova N."/>
            <person name="Pati A."/>
            <person name="Wagner M."/>
            <person name="Woyke T."/>
            <person name="Ollivier B."/>
            <person name="Klenk H.P."/>
            <person name="Spring S."/>
            <person name="Loy A."/>
        </authorList>
    </citation>
    <scope>NUCLEOTIDE SEQUENCE [LARGE SCALE GENOMIC DNA]</scope>
    <source>
        <strain evidence="7">DSM 22704 / JCM 16185 / SJ4</strain>
    </source>
</reference>